<feature type="compositionally biased region" description="Low complexity" evidence="9">
    <location>
        <begin position="572"/>
        <end position="588"/>
    </location>
</feature>
<evidence type="ECO:0000313" key="11">
    <source>
        <dbReference type="EMBL" id="KAK5090248.1"/>
    </source>
</evidence>
<keyword evidence="5 7" id="KW-0067">ATP-binding</keyword>
<dbReference type="SUPFAM" id="SSF56112">
    <property type="entry name" value="Protein kinase-like (PK-like)"/>
    <property type="match status" value="1"/>
</dbReference>
<dbReference type="GO" id="GO:0004674">
    <property type="term" value="F:protein serine/threonine kinase activity"/>
    <property type="evidence" value="ECO:0007669"/>
    <property type="project" value="UniProtKB-KW"/>
</dbReference>
<dbReference type="CDD" id="cd14096">
    <property type="entry name" value="STKc_RCK1-like"/>
    <property type="match status" value="1"/>
</dbReference>
<dbReference type="InterPro" id="IPR030616">
    <property type="entry name" value="Aur-like"/>
</dbReference>
<accession>A0AAN7T588</accession>
<feature type="compositionally biased region" description="Low complexity" evidence="9">
    <location>
        <begin position="600"/>
        <end position="610"/>
    </location>
</feature>
<evidence type="ECO:0000256" key="7">
    <source>
        <dbReference type="PIRSR" id="PIRSR630616-2"/>
    </source>
</evidence>
<evidence type="ECO:0000256" key="6">
    <source>
        <dbReference type="PIRSR" id="PIRSR630616-1"/>
    </source>
</evidence>
<dbReference type="RefSeq" id="XP_064753828.1">
    <property type="nucleotide sequence ID" value="XM_064900516.1"/>
</dbReference>
<keyword evidence="2" id="KW-0808">Transferase</keyword>
<dbReference type="Gene3D" id="1.10.510.10">
    <property type="entry name" value="Transferase(Phosphotransferase) domain 1"/>
    <property type="match status" value="1"/>
</dbReference>
<feature type="region of interest" description="Disordered" evidence="9">
    <location>
        <begin position="503"/>
        <end position="648"/>
    </location>
</feature>
<keyword evidence="12" id="KW-1185">Reference proteome</keyword>
<evidence type="ECO:0000259" key="10">
    <source>
        <dbReference type="PROSITE" id="PS50011"/>
    </source>
</evidence>
<evidence type="ECO:0000256" key="5">
    <source>
        <dbReference type="ARBA" id="ARBA00022840"/>
    </source>
</evidence>
<keyword evidence="4 11" id="KW-0418">Kinase</keyword>
<feature type="compositionally biased region" description="Acidic residues" evidence="9">
    <location>
        <begin position="529"/>
        <end position="543"/>
    </location>
</feature>
<feature type="cross-link" description="Glycyl lysine isopeptide (Lys-Gly) (interchain with G-Cter in SUMO2)" evidence="8">
    <location>
        <position position="269"/>
    </location>
</feature>
<dbReference type="EMBL" id="JAVRRJ010000001">
    <property type="protein sequence ID" value="KAK5090248.1"/>
    <property type="molecule type" value="Genomic_DNA"/>
</dbReference>
<name>A0AAN7T588_9EURO</name>
<comment type="caution">
    <text evidence="11">The sequence shown here is derived from an EMBL/GenBank/DDBJ whole genome shotgun (WGS) entry which is preliminary data.</text>
</comment>
<feature type="active site" description="Proton acceptor" evidence="6">
    <location>
        <position position="267"/>
    </location>
</feature>
<dbReference type="Gene3D" id="3.30.200.20">
    <property type="entry name" value="Phosphorylase Kinase, domain 1"/>
    <property type="match status" value="1"/>
</dbReference>
<organism evidence="11 12">
    <name type="scientific">Lithohypha guttulata</name>
    <dbReference type="NCBI Taxonomy" id="1690604"/>
    <lineage>
        <taxon>Eukaryota</taxon>
        <taxon>Fungi</taxon>
        <taxon>Dikarya</taxon>
        <taxon>Ascomycota</taxon>
        <taxon>Pezizomycotina</taxon>
        <taxon>Eurotiomycetes</taxon>
        <taxon>Chaetothyriomycetidae</taxon>
        <taxon>Chaetothyriales</taxon>
        <taxon>Trichomeriaceae</taxon>
        <taxon>Lithohypha</taxon>
    </lineage>
</organism>
<evidence type="ECO:0000256" key="2">
    <source>
        <dbReference type="ARBA" id="ARBA00022679"/>
    </source>
</evidence>
<dbReference type="AlphaFoldDB" id="A0AAN7T588"/>
<feature type="region of interest" description="Disordered" evidence="9">
    <location>
        <begin position="1"/>
        <end position="40"/>
    </location>
</feature>
<dbReference type="PROSITE" id="PS50011">
    <property type="entry name" value="PROTEIN_KINASE_DOM"/>
    <property type="match status" value="1"/>
</dbReference>
<evidence type="ECO:0000256" key="3">
    <source>
        <dbReference type="ARBA" id="ARBA00022741"/>
    </source>
</evidence>
<proteinExistence type="predicted"/>
<feature type="binding site" evidence="7">
    <location>
        <begin position="271"/>
        <end position="272"/>
    </location>
    <ligand>
        <name>ATP</name>
        <dbReference type="ChEBI" id="CHEBI:30616"/>
    </ligand>
</feature>
<dbReference type="SMART" id="SM00220">
    <property type="entry name" value="S_TKc"/>
    <property type="match status" value="1"/>
</dbReference>
<feature type="compositionally biased region" description="Polar residues" evidence="9">
    <location>
        <begin position="29"/>
        <end position="40"/>
    </location>
</feature>
<dbReference type="Pfam" id="PF00069">
    <property type="entry name" value="Pkinase"/>
    <property type="match status" value="1"/>
</dbReference>
<dbReference type="GO" id="GO:0005524">
    <property type="term" value="F:ATP binding"/>
    <property type="evidence" value="ECO:0007669"/>
    <property type="project" value="UniProtKB-KW"/>
</dbReference>
<evidence type="ECO:0000313" key="12">
    <source>
        <dbReference type="Proteomes" id="UP001309876"/>
    </source>
</evidence>
<dbReference type="Proteomes" id="UP001309876">
    <property type="component" value="Unassembled WGS sequence"/>
</dbReference>
<protein>
    <submittedName>
        <fullName evidence="11">MAPK-activated protein kinase Srk1</fullName>
    </submittedName>
</protein>
<feature type="binding site" evidence="7">
    <location>
        <position position="156"/>
    </location>
    <ligand>
        <name>ATP</name>
        <dbReference type="ChEBI" id="CHEBI:30616"/>
    </ligand>
</feature>
<dbReference type="InterPro" id="IPR011009">
    <property type="entry name" value="Kinase-like_dom_sf"/>
</dbReference>
<feature type="domain" description="Protein kinase" evidence="10">
    <location>
        <begin position="127"/>
        <end position="431"/>
    </location>
</feature>
<dbReference type="InterPro" id="IPR000719">
    <property type="entry name" value="Prot_kinase_dom"/>
</dbReference>
<evidence type="ECO:0000256" key="1">
    <source>
        <dbReference type="ARBA" id="ARBA00022527"/>
    </source>
</evidence>
<reference evidence="11 12" key="1">
    <citation type="submission" date="2023-08" db="EMBL/GenBank/DDBJ databases">
        <title>Black Yeasts Isolated from many extreme environments.</title>
        <authorList>
            <person name="Coleine C."/>
            <person name="Stajich J.E."/>
            <person name="Selbmann L."/>
        </authorList>
    </citation>
    <scope>NUCLEOTIDE SEQUENCE [LARGE SCALE GENOMIC DNA]</scope>
    <source>
        <strain evidence="11 12">CCFEE 5910</strain>
    </source>
</reference>
<dbReference type="PANTHER" id="PTHR24350">
    <property type="entry name" value="SERINE/THREONINE-PROTEIN KINASE IAL-RELATED"/>
    <property type="match status" value="1"/>
</dbReference>
<keyword evidence="3 7" id="KW-0547">Nucleotide-binding</keyword>
<evidence type="ECO:0000256" key="8">
    <source>
        <dbReference type="PIRSR" id="PIRSR630616-3"/>
    </source>
</evidence>
<evidence type="ECO:0000256" key="9">
    <source>
        <dbReference type="SAM" id="MobiDB-lite"/>
    </source>
</evidence>
<gene>
    <name evidence="11" type="primary">srk1</name>
    <name evidence="11" type="ORF">LTR05_000419</name>
</gene>
<evidence type="ECO:0000256" key="4">
    <source>
        <dbReference type="ARBA" id="ARBA00022777"/>
    </source>
</evidence>
<dbReference type="InterPro" id="IPR008271">
    <property type="entry name" value="Ser/Thr_kinase_AS"/>
</dbReference>
<dbReference type="GeneID" id="90025853"/>
<dbReference type="FunFam" id="3.30.200.20:FF:000425">
    <property type="entry name" value="Putative calcium/calmodulin-dependent protein kinase"/>
    <property type="match status" value="1"/>
</dbReference>
<feature type="binding site" evidence="7">
    <location>
        <position position="318"/>
    </location>
    <ligand>
        <name>ATP</name>
        <dbReference type="ChEBI" id="CHEBI:30616"/>
    </ligand>
</feature>
<sequence>MSTHIQQFKNFIRHGKQARAADPPRDHPTTNVSNVHAQQSRLPHGISEPVVGHNKQAAYQQPGGHIGEYSMAAGDNRNVAAQAAGGAANMAGKNQKLQVNQADLAQLVADEREKAAKMPRYPGLERFILIEKMGDGAFSNVYKARDTQTGAEVAIKVVRKFEMNSNQGDAHLHPEFKKQPKGVERANILKEVQIMRQLDHPNIVRLIDFSESKQYYYIVLELCPGGELFHQIVRLTYFSEELSRHVIVQVAEALHYLHEEKGVVHRDIKPENLLFYPIPFIPTRNPKPRGPEDEDKADEGEFVNGVGAGGIGQIKIADFGLSKVIWESSTMTPCGTVGYTAPEIVKDERYSKSVDMWALGCVLYTLLCGFPPFYDESIQVLTEKVARGQYTFLSPWWDDISKSAQDLVSHLLTVDPDKRYTIEQFLNHPWIRQSNEETYAAADAPPLATPLAVRQKEFGLASGVDQYALATPGTPGRRNDFRSPGAVNLREVFDVGYAVHRQEEEAKRRKNFKQGYRGAGVPGSLNPLNEDDDDYEDGDYEEDVPAKVPKSQAPSDVSSMEAKLRSTNLGTQPSAAAQARAAAAPQRSRQQEERGYGQHSAAVAAAAKKSVGQRSKQPFELSLDNSTLLGRRNKGTPAPSKLREMEVR</sequence>
<dbReference type="PROSITE" id="PS00108">
    <property type="entry name" value="PROTEIN_KINASE_ST"/>
    <property type="match status" value="1"/>
</dbReference>
<keyword evidence="1" id="KW-0723">Serine/threonine-protein kinase</keyword>